<reference evidence="3 4" key="1">
    <citation type="submission" date="2024-05" db="EMBL/GenBank/DDBJ databases">
        <authorList>
            <person name="Wallberg A."/>
        </authorList>
    </citation>
    <scope>NUCLEOTIDE SEQUENCE [LARGE SCALE GENOMIC DNA]</scope>
</reference>
<feature type="domain" description="MBD" evidence="2">
    <location>
        <begin position="246"/>
        <end position="319"/>
    </location>
</feature>
<evidence type="ECO:0000259" key="2">
    <source>
        <dbReference type="PROSITE" id="PS50982"/>
    </source>
</evidence>
<feature type="compositionally biased region" description="Low complexity" evidence="1">
    <location>
        <begin position="202"/>
        <end position="212"/>
    </location>
</feature>
<sequence length="423" mass="48237">MGSGENCDDEFECSECDFKCTSEIDIKQHSAIHHFPIKANEYALNINPYGTGIEYDSREDNVVNLQSTFSNGNKMLSCSSLADTPETNVLETYKYKVKVETSLFEDISTTEIRQESEIGNKKIKLEDIDIKEEIFPNYADHQINKFANIHRDQDFLGLGSIPSKNKLINGMELMHSAPKNVNISTNTGHMSAKTIAEESGASSSSSSSSSSSCQSEPSHGGMSLTIDSQCLPPCKRPIGHRASFEVEIDNNTSLYIPPGWSRKLFLRTNPCKGQLRYDCYYYTESGKRLNSKTDAYEYANKKYLPDVDIEKRKFSASQTTIKPDQLLFEVDLDNTGIYIPEGWQRKQYLCRIKMFHIRYLNEEGKRFRCKADVYAYLSHSDRITEKQIDVEEMDFFTGAKSQSSLKNIYQSDQETRTNNEQER</sequence>
<proteinExistence type="predicted"/>
<feature type="region of interest" description="Disordered" evidence="1">
    <location>
        <begin position="195"/>
        <end position="221"/>
    </location>
</feature>
<accession>A0AAV2SWB1</accession>
<gene>
    <name evidence="3" type="ORF">MNOR_LOCUS41778</name>
</gene>
<dbReference type="SUPFAM" id="SSF54171">
    <property type="entry name" value="DNA-binding domain"/>
    <property type="match status" value="2"/>
</dbReference>
<evidence type="ECO:0000313" key="4">
    <source>
        <dbReference type="Proteomes" id="UP001497623"/>
    </source>
</evidence>
<comment type="caution">
    <text evidence="3">The sequence shown here is derived from an EMBL/GenBank/DDBJ whole genome shotgun (WGS) entry which is preliminary data.</text>
</comment>
<dbReference type="InterPro" id="IPR001739">
    <property type="entry name" value="Methyl_CpG_DNA-bd"/>
</dbReference>
<dbReference type="Gene3D" id="3.30.890.10">
    <property type="entry name" value="Methyl-cpg-binding Protein 2, Chain A"/>
    <property type="match status" value="1"/>
</dbReference>
<dbReference type="GO" id="GO:0003677">
    <property type="term" value="F:DNA binding"/>
    <property type="evidence" value="ECO:0007669"/>
    <property type="project" value="InterPro"/>
</dbReference>
<keyword evidence="4" id="KW-1185">Reference proteome</keyword>
<name>A0AAV2SWB1_MEGNR</name>
<evidence type="ECO:0000256" key="1">
    <source>
        <dbReference type="SAM" id="MobiDB-lite"/>
    </source>
</evidence>
<dbReference type="InterPro" id="IPR016177">
    <property type="entry name" value="DNA-bd_dom_sf"/>
</dbReference>
<dbReference type="PROSITE" id="PS50982">
    <property type="entry name" value="MBD"/>
    <property type="match status" value="2"/>
</dbReference>
<feature type="domain" description="MBD" evidence="2">
    <location>
        <begin position="329"/>
        <end position="400"/>
    </location>
</feature>
<protein>
    <recommendedName>
        <fullName evidence="2">MBD domain-containing protein</fullName>
    </recommendedName>
</protein>
<dbReference type="Proteomes" id="UP001497623">
    <property type="component" value="Unassembled WGS sequence"/>
</dbReference>
<organism evidence="3 4">
    <name type="scientific">Meganyctiphanes norvegica</name>
    <name type="common">Northern krill</name>
    <name type="synonym">Thysanopoda norvegica</name>
    <dbReference type="NCBI Taxonomy" id="48144"/>
    <lineage>
        <taxon>Eukaryota</taxon>
        <taxon>Metazoa</taxon>
        <taxon>Ecdysozoa</taxon>
        <taxon>Arthropoda</taxon>
        <taxon>Crustacea</taxon>
        <taxon>Multicrustacea</taxon>
        <taxon>Malacostraca</taxon>
        <taxon>Eumalacostraca</taxon>
        <taxon>Eucarida</taxon>
        <taxon>Euphausiacea</taxon>
        <taxon>Euphausiidae</taxon>
        <taxon>Meganyctiphanes</taxon>
    </lineage>
</organism>
<evidence type="ECO:0000313" key="3">
    <source>
        <dbReference type="EMBL" id="CAL4251406.1"/>
    </source>
</evidence>
<dbReference type="AlphaFoldDB" id="A0AAV2SWB1"/>
<dbReference type="EMBL" id="CAXKWB010169710">
    <property type="protein sequence ID" value="CAL4251406.1"/>
    <property type="molecule type" value="Genomic_DNA"/>
</dbReference>